<dbReference type="SMART" id="SM00754">
    <property type="entry name" value="CHRD"/>
    <property type="match status" value="1"/>
</dbReference>
<evidence type="ECO:0000313" key="3">
    <source>
        <dbReference type="EMBL" id="EIJ43197.1"/>
    </source>
</evidence>
<keyword evidence="4" id="KW-1185">Reference proteome</keyword>
<evidence type="ECO:0000259" key="2">
    <source>
        <dbReference type="SMART" id="SM00754"/>
    </source>
</evidence>
<name>I3CHV4_9GAMM</name>
<feature type="signal peptide" evidence="1">
    <location>
        <begin position="1"/>
        <end position="26"/>
    </location>
</feature>
<reference evidence="3 4" key="1">
    <citation type="submission" date="2011-11" db="EMBL/GenBank/DDBJ databases">
        <title>Improved High-Quality Draft sequence of Beggiatoa alba B18lD.</title>
        <authorList>
            <consortium name="US DOE Joint Genome Institute"/>
            <person name="Lucas S."/>
            <person name="Han J."/>
            <person name="Lapidus A."/>
            <person name="Cheng J.-F."/>
            <person name="Goodwin L."/>
            <person name="Pitluck S."/>
            <person name="Peters L."/>
            <person name="Mikhailova N."/>
            <person name="Held B."/>
            <person name="Detter J.C."/>
            <person name="Han C."/>
            <person name="Tapia R."/>
            <person name="Land M."/>
            <person name="Hauser L."/>
            <person name="Kyrpides N."/>
            <person name="Ivanova N."/>
            <person name="Pagani I."/>
            <person name="Samuel K."/>
            <person name="Teske A."/>
            <person name="Mueller J."/>
            <person name="Woyke T."/>
        </authorList>
    </citation>
    <scope>NUCLEOTIDE SEQUENCE [LARGE SCALE GENOMIC DNA]</scope>
    <source>
        <strain evidence="3 4">B18LD</strain>
    </source>
</reference>
<keyword evidence="1" id="KW-0732">Signal</keyword>
<feature type="chain" id="PRO_5003668926" evidence="1">
    <location>
        <begin position="27"/>
        <end position="434"/>
    </location>
</feature>
<dbReference type="HOGENOM" id="CLU_631156_0_0_6"/>
<dbReference type="EMBL" id="JH600070">
    <property type="protein sequence ID" value="EIJ43197.1"/>
    <property type="molecule type" value="Genomic_DNA"/>
</dbReference>
<dbReference type="eggNOG" id="ENOG5032RH1">
    <property type="taxonomic scope" value="Bacteria"/>
</dbReference>
<feature type="domain" description="CHRD" evidence="2">
    <location>
        <begin position="35"/>
        <end position="198"/>
    </location>
</feature>
<dbReference type="Pfam" id="PF07452">
    <property type="entry name" value="CHRD"/>
    <property type="match status" value="2"/>
</dbReference>
<dbReference type="Proteomes" id="UP000005744">
    <property type="component" value="Unassembled WGS sequence"/>
</dbReference>
<proteinExistence type="predicted"/>
<dbReference type="OrthoDB" id="9783299at2"/>
<organism evidence="3 4">
    <name type="scientific">Beggiatoa alba B18LD</name>
    <dbReference type="NCBI Taxonomy" id="395493"/>
    <lineage>
        <taxon>Bacteria</taxon>
        <taxon>Pseudomonadati</taxon>
        <taxon>Pseudomonadota</taxon>
        <taxon>Gammaproteobacteria</taxon>
        <taxon>Thiotrichales</taxon>
        <taxon>Thiotrichaceae</taxon>
        <taxon>Beggiatoa</taxon>
    </lineage>
</organism>
<evidence type="ECO:0000313" key="4">
    <source>
        <dbReference type="Proteomes" id="UP000005744"/>
    </source>
</evidence>
<accession>I3CHV4</accession>
<dbReference type="InterPro" id="IPR010895">
    <property type="entry name" value="CHRD"/>
</dbReference>
<protein>
    <submittedName>
        <fullName evidence="3">CHRD domain-containing protein</fullName>
    </submittedName>
</protein>
<evidence type="ECO:0000256" key="1">
    <source>
        <dbReference type="SAM" id="SignalP"/>
    </source>
</evidence>
<sequence length="434" mass="47197">MNRMTRLIFLLLTGLTAGLHSFYAQATVFGVNTVTEYEAFLSPAQELGEANNSQAQGYGRLSFADDLSNAKLEIFLKNVDMNQVTAFHIHCGSPNVLGPIVTNLADFGAFTDTFVDGHFSATITNSNIVFVTMPPPTPPIGQSFTLPLPEGCPNDYGQLGQVYTVAGLAWLAEKGLLYFNLHTAEHAFYGEIRGQLYPLTQYKATPTAENVTYGTDSYNEYTANLSPEQELGEASGSVASGTGTLRFKQDMSSAQVELTIRDFDTSQITAIHLHCGTPNVLGPYIIHFGDVASKFVDGKLSVTLTNDDIVFVKQAPPPPDLAASFTLPLPEGCPNDYGQVGQVYTIAGLEALARKNALYFNVHSVENAFYGEIRGVLKAPLPRVDRASYENAQLTVPAIDVLDSDGKTATYKADLIRTDSMSWLFELKTIEEVK</sequence>
<dbReference type="AlphaFoldDB" id="I3CHV4"/>
<gene>
    <name evidence="3" type="ORF">BegalDRAFT_2343</name>
</gene>